<dbReference type="RefSeq" id="WP_006591203.1">
    <property type="nucleotide sequence ID" value="NZ_BAHD01000010.1"/>
</dbReference>
<accession>K6WLI3</accession>
<keyword evidence="2 9" id="KW-0963">Cytoplasm</keyword>
<dbReference type="PROSITE" id="PS51898">
    <property type="entry name" value="TYR_RECOMBINASE"/>
    <property type="match status" value="1"/>
</dbReference>
<evidence type="ECO:0000256" key="1">
    <source>
        <dbReference type="ARBA" id="ARBA00004496"/>
    </source>
</evidence>
<dbReference type="InterPro" id="IPR004107">
    <property type="entry name" value="Integrase_SAM-like_N"/>
</dbReference>
<evidence type="ECO:0000256" key="3">
    <source>
        <dbReference type="ARBA" id="ARBA00022618"/>
    </source>
</evidence>
<dbReference type="InterPro" id="IPR002104">
    <property type="entry name" value="Integrase_catalytic"/>
</dbReference>
<evidence type="ECO:0000256" key="4">
    <source>
        <dbReference type="ARBA" id="ARBA00022829"/>
    </source>
</evidence>
<comment type="subunit">
    <text evidence="9">Forms a cyclic heterotetrameric complex composed of two molecules of XerC and two molecules of XerD.</text>
</comment>
<dbReference type="InterPro" id="IPR044068">
    <property type="entry name" value="CB"/>
</dbReference>
<evidence type="ECO:0000256" key="6">
    <source>
        <dbReference type="ARBA" id="ARBA00023125"/>
    </source>
</evidence>
<reference evidence="13 14" key="1">
    <citation type="submission" date="2012-08" db="EMBL/GenBank/DDBJ databases">
        <title>Whole genome shotgun sequence of Kineosphaera limosa NBRC 100340.</title>
        <authorList>
            <person name="Yoshida I."/>
            <person name="Isaki S."/>
            <person name="Hosoyama A."/>
            <person name="Tsuchikane K."/>
            <person name="Katsumata H."/>
            <person name="Ando Y."/>
            <person name="Ohji S."/>
            <person name="Hamada M."/>
            <person name="Tamura T."/>
            <person name="Yamazoe A."/>
            <person name="Yamazaki S."/>
            <person name="Fujita N."/>
        </authorList>
    </citation>
    <scope>NUCLEOTIDE SEQUENCE [LARGE SCALE GENOMIC DNA]</scope>
    <source>
        <strain evidence="13 14">NBRC 100340</strain>
    </source>
</reference>
<dbReference type="GO" id="GO:0003677">
    <property type="term" value="F:DNA binding"/>
    <property type="evidence" value="ECO:0007669"/>
    <property type="project" value="UniProtKB-UniRule"/>
</dbReference>
<dbReference type="InterPro" id="IPR013762">
    <property type="entry name" value="Integrase-like_cat_sf"/>
</dbReference>
<feature type="active site" evidence="9">
    <location>
        <position position="229"/>
    </location>
</feature>
<feature type="active site" evidence="9">
    <location>
        <position position="360"/>
    </location>
</feature>
<dbReference type="PROSITE" id="PS51900">
    <property type="entry name" value="CB"/>
    <property type="match status" value="1"/>
</dbReference>
<evidence type="ECO:0000259" key="12">
    <source>
        <dbReference type="PROSITE" id="PS51900"/>
    </source>
</evidence>
<evidence type="ECO:0000256" key="8">
    <source>
        <dbReference type="ARBA" id="ARBA00023306"/>
    </source>
</evidence>
<sequence>MPTPSIAQDAAASHPRAEQLLDDFGRHLRLERGRSEHTVRAYLADVDAALQFAAQRGHPPEAVDLADLRAWLGHLAADGAARSSLARRGAAARTFFRWAQDSRRLPSDPAARLASPRANRTLPTVLSAHDAARVIEATARSTSAGSTTAGSSEGAAGSGPTSSQTPSVQEDPTQAKSTQGMSAQEIAVESRDRAVLELLYGCALRVGELVALDIDDIDTARRVVRVLGKGNKERSVPYGLPAQVALDEWLVRGRPVLAAGACATSTAGGDAGASGTRPKAGSGGTRPKAGSGGPRDMAALFLGVRGRRLGQRQVRTILSQRIQAAPGVPAVGPHALRHSAATHLLDGGADLRSVQELLGHASLATTQLYTHVSLQRLRSSYEQAHPRA</sequence>
<evidence type="ECO:0000313" key="13">
    <source>
        <dbReference type="EMBL" id="GAB94671.1"/>
    </source>
</evidence>
<comment type="subcellular location">
    <subcellularLocation>
        <location evidence="1 9">Cytoplasm</location>
    </subcellularLocation>
</comment>
<dbReference type="SUPFAM" id="SSF47823">
    <property type="entry name" value="lambda integrase-like, N-terminal domain"/>
    <property type="match status" value="1"/>
</dbReference>
<feature type="compositionally biased region" description="Low complexity" evidence="10">
    <location>
        <begin position="139"/>
        <end position="163"/>
    </location>
</feature>
<keyword evidence="6 9" id="KW-0238">DNA-binding</keyword>
<dbReference type="InterPro" id="IPR023009">
    <property type="entry name" value="Tyrosine_recombinase_XerC/XerD"/>
</dbReference>
<dbReference type="EMBL" id="BAHD01000010">
    <property type="protein sequence ID" value="GAB94671.1"/>
    <property type="molecule type" value="Genomic_DNA"/>
</dbReference>
<feature type="active site" evidence="9">
    <location>
        <position position="334"/>
    </location>
</feature>
<dbReference type="STRING" id="1184609.KILIM_010_00020"/>
<dbReference type="CDD" id="cd00798">
    <property type="entry name" value="INT_XerDC_C"/>
    <property type="match status" value="1"/>
</dbReference>
<dbReference type="InterPro" id="IPR050090">
    <property type="entry name" value="Tyrosine_recombinase_XerCD"/>
</dbReference>
<dbReference type="PANTHER" id="PTHR30349:SF77">
    <property type="entry name" value="TYROSINE RECOMBINASE XERC"/>
    <property type="match status" value="1"/>
</dbReference>
<gene>
    <name evidence="9 13" type="primary">xerC</name>
    <name evidence="13" type="ORF">KILIM_010_00020</name>
</gene>
<dbReference type="GO" id="GO:0009037">
    <property type="term" value="F:tyrosine-based site-specific recombinase activity"/>
    <property type="evidence" value="ECO:0007669"/>
    <property type="project" value="UniProtKB-UniRule"/>
</dbReference>
<feature type="compositionally biased region" description="Polar residues" evidence="10">
    <location>
        <begin position="164"/>
        <end position="182"/>
    </location>
</feature>
<feature type="domain" description="Core-binding (CB)" evidence="12">
    <location>
        <begin position="15"/>
        <end position="100"/>
    </location>
</feature>
<dbReference type="GO" id="GO:0051301">
    <property type="term" value="P:cell division"/>
    <property type="evidence" value="ECO:0007669"/>
    <property type="project" value="UniProtKB-KW"/>
</dbReference>
<dbReference type="InterPro" id="IPR010998">
    <property type="entry name" value="Integrase_recombinase_N"/>
</dbReference>
<keyword evidence="3 9" id="KW-0132">Cell division</keyword>
<dbReference type="eggNOG" id="COG4974">
    <property type="taxonomic scope" value="Bacteria"/>
</dbReference>
<dbReference type="AlphaFoldDB" id="K6WLI3"/>
<dbReference type="GO" id="GO:0007059">
    <property type="term" value="P:chromosome segregation"/>
    <property type="evidence" value="ECO:0007669"/>
    <property type="project" value="UniProtKB-UniRule"/>
</dbReference>
<evidence type="ECO:0000256" key="5">
    <source>
        <dbReference type="ARBA" id="ARBA00022908"/>
    </source>
</evidence>
<organism evidence="13 14">
    <name type="scientific">Kineosphaera limosa NBRC 100340</name>
    <dbReference type="NCBI Taxonomy" id="1184609"/>
    <lineage>
        <taxon>Bacteria</taxon>
        <taxon>Bacillati</taxon>
        <taxon>Actinomycetota</taxon>
        <taxon>Actinomycetes</taxon>
        <taxon>Micrococcales</taxon>
        <taxon>Dermatophilaceae</taxon>
        <taxon>Kineosphaera</taxon>
    </lineage>
</organism>
<dbReference type="Pfam" id="PF00589">
    <property type="entry name" value="Phage_integrase"/>
    <property type="match status" value="1"/>
</dbReference>
<protein>
    <recommendedName>
        <fullName evidence="9">Tyrosine recombinase XerC</fullName>
    </recommendedName>
</protein>
<feature type="active site" evidence="9">
    <location>
        <position position="205"/>
    </location>
</feature>
<feature type="active site" evidence="9">
    <location>
        <position position="337"/>
    </location>
</feature>
<feature type="region of interest" description="Disordered" evidence="10">
    <location>
        <begin position="139"/>
        <end position="184"/>
    </location>
</feature>
<dbReference type="InterPro" id="IPR011010">
    <property type="entry name" value="DNA_brk_join_enz"/>
</dbReference>
<keyword evidence="4 9" id="KW-0159">Chromosome partition</keyword>
<keyword evidence="5 9" id="KW-0229">DNA integration</keyword>
<dbReference type="Gene3D" id="1.10.443.10">
    <property type="entry name" value="Intergrase catalytic core"/>
    <property type="match status" value="1"/>
</dbReference>
<feature type="compositionally biased region" description="Low complexity" evidence="10">
    <location>
        <begin position="265"/>
        <end position="276"/>
    </location>
</feature>
<dbReference type="SUPFAM" id="SSF56349">
    <property type="entry name" value="DNA breaking-rejoining enzymes"/>
    <property type="match status" value="1"/>
</dbReference>
<dbReference type="GO" id="GO:0006313">
    <property type="term" value="P:DNA transposition"/>
    <property type="evidence" value="ECO:0007669"/>
    <property type="project" value="UniProtKB-UniRule"/>
</dbReference>
<evidence type="ECO:0000256" key="2">
    <source>
        <dbReference type="ARBA" id="ARBA00022490"/>
    </source>
</evidence>
<keyword evidence="8 9" id="KW-0131">Cell cycle</keyword>
<evidence type="ECO:0000259" key="11">
    <source>
        <dbReference type="PROSITE" id="PS51898"/>
    </source>
</evidence>
<evidence type="ECO:0000313" key="14">
    <source>
        <dbReference type="Proteomes" id="UP000008366"/>
    </source>
</evidence>
<evidence type="ECO:0000256" key="7">
    <source>
        <dbReference type="ARBA" id="ARBA00023172"/>
    </source>
</evidence>
<feature type="region of interest" description="Disordered" evidence="10">
    <location>
        <begin position="265"/>
        <end position="294"/>
    </location>
</feature>
<evidence type="ECO:0000256" key="10">
    <source>
        <dbReference type="SAM" id="MobiDB-lite"/>
    </source>
</evidence>
<dbReference type="HAMAP" id="MF_01808">
    <property type="entry name" value="Recomb_XerC_XerD"/>
    <property type="match status" value="1"/>
</dbReference>
<dbReference type="Pfam" id="PF02899">
    <property type="entry name" value="Phage_int_SAM_1"/>
    <property type="match status" value="1"/>
</dbReference>
<feature type="domain" description="Tyr recombinase" evidence="11">
    <location>
        <begin position="163"/>
        <end position="382"/>
    </location>
</feature>
<dbReference type="PANTHER" id="PTHR30349">
    <property type="entry name" value="PHAGE INTEGRASE-RELATED"/>
    <property type="match status" value="1"/>
</dbReference>
<dbReference type="Proteomes" id="UP000008366">
    <property type="component" value="Unassembled WGS sequence"/>
</dbReference>
<feature type="active site" description="O-(3'-phospho-DNA)-tyrosine intermediate" evidence="9">
    <location>
        <position position="369"/>
    </location>
</feature>
<comment type="similarity">
    <text evidence="9">Belongs to the 'phage' integrase family. XerC subfamily.</text>
</comment>
<proteinExistence type="inferred from homology"/>
<dbReference type="Gene3D" id="1.10.150.130">
    <property type="match status" value="1"/>
</dbReference>
<dbReference type="GO" id="GO:0005737">
    <property type="term" value="C:cytoplasm"/>
    <property type="evidence" value="ECO:0007669"/>
    <property type="project" value="UniProtKB-SubCell"/>
</dbReference>
<evidence type="ECO:0000256" key="9">
    <source>
        <dbReference type="HAMAP-Rule" id="MF_01808"/>
    </source>
</evidence>
<keyword evidence="7 9" id="KW-0233">DNA recombination</keyword>
<name>K6WLI3_9MICO</name>
<keyword evidence="14" id="KW-1185">Reference proteome</keyword>
<comment type="function">
    <text evidence="9">Site-specific tyrosine recombinase, which acts by catalyzing the cutting and rejoining of the recombining DNA molecules. The XerC-XerD complex is essential to convert dimers of the bacterial chromosome into monomers to permit their segregation at cell division. It also contributes to the segregational stability of plasmids.</text>
</comment>
<comment type="caution">
    <text evidence="13">The sequence shown here is derived from an EMBL/GenBank/DDBJ whole genome shotgun (WGS) entry which is preliminary data.</text>
</comment>